<dbReference type="PROSITE" id="PS00108">
    <property type="entry name" value="PROTEIN_KINASE_ST"/>
    <property type="match status" value="1"/>
</dbReference>
<dbReference type="GO" id="GO:0005654">
    <property type="term" value="C:nucleoplasm"/>
    <property type="evidence" value="ECO:0007669"/>
    <property type="project" value="UniProtKB-ARBA"/>
</dbReference>
<evidence type="ECO:0000256" key="17">
    <source>
        <dbReference type="ARBA" id="ARBA00062378"/>
    </source>
</evidence>
<dbReference type="InterPro" id="IPR008271">
    <property type="entry name" value="Ser/Thr_kinase_AS"/>
</dbReference>
<dbReference type="EMBL" id="UYJE01005897">
    <property type="protein sequence ID" value="VDI41405.1"/>
    <property type="molecule type" value="Genomic_DNA"/>
</dbReference>
<dbReference type="InterPro" id="IPR000719">
    <property type="entry name" value="Prot_kinase_dom"/>
</dbReference>
<name>A0A8B6F0Y2_MYTGA</name>
<evidence type="ECO:0000259" key="22">
    <source>
        <dbReference type="PROSITE" id="PS50011"/>
    </source>
</evidence>
<evidence type="ECO:0000256" key="15">
    <source>
        <dbReference type="ARBA" id="ARBA00023198"/>
    </source>
</evidence>
<accession>A0A8B6F0Y2</accession>
<comment type="subcellular location">
    <subcellularLocation>
        <location evidence="2">Cytoplasm</location>
    </subcellularLocation>
    <subcellularLocation>
        <location evidence="1">Nucleus</location>
    </subcellularLocation>
</comment>
<keyword evidence="11" id="KW-0391">Immunity</keyword>
<dbReference type="PROSITE" id="PS50011">
    <property type="entry name" value="PROTEIN_KINASE_DOM"/>
    <property type="match status" value="1"/>
</dbReference>
<evidence type="ECO:0000313" key="23">
    <source>
        <dbReference type="EMBL" id="VDI41405.1"/>
    </source>
</evidence>
<keyword evidence="5" id="KW-0597">Phosphoprotein</keyword>
<organism evidence="23 24">
    <name type="scientific">Mytilus galloprovincialis</name>
    <name type="common">Mediterranean mussel</name>
    <dbReference type="NCBI Taxonomy" id="29158"/>
    <lineage>
        <taxon>Eukaryota</taxon>
        <taxon>Metazoa</taxon>
        <taxon>Spiralia</taxon>
        <taxon>Lophotrochozoa</taxon>
        <taxon>Mollusca</taxon>
        <taxon>Bivalvia</taxon>
        <taxon>Autobranchia</taxon>
        <taxon>Pteriomorphia</taxon>
        <taxon>Mytilida</taxon>
        <taxon>Mytiloidea</taxon>
        <taxon>Mytilidae</taxon>
        <taxon>Mytilinae</taxon>
        <taxon>Mytilus</taxon>
    </lineage>
</organism>
<evidence type="ECO:0000313" key="24">
    <source>
        <dbReference type="Proteomes" id="UP000596742"/>
    </source>
</evidence>
<evidence type="ECO:0000256" key="2">
    <source>
        <dbReference type="ARBA" id="ARBA00004496"/>
    </source>
</evidence>
<dbReference type="OrthoDB" id="40902at2759"/>
<dbReference type="PROSITE" id="PS00107">
    <property type="entry name" value="PROTEIN_KINASE_ATP"/>
    <property type="match status" value="1"/>
</dbReference>
<protein>
    <recommendedName>
        <fullName evidence="18">Calcium/calmodulin-dependent protein kinase type IV</fullName>
    </recommendedName>
    <alternativeName>
        <fullName evidence="19">CaM kinase-GR</fullName>
    </alternativeName>
</protein>
<sequence>MPEKKQEYWIPESIKDVSFEEKYEILTELGKGATSVVHKCNDKGTSKAWAVKIINKRVDFKVINTEIGILLKLNHPNVIRLKEIYETPQHIYLVLELVKGGELFDRIVTRGFYSEKDAAAAVKQMLIAVQYLHLNGVVHRDLKPENLLYEDLREDSALKVADFGLSKILDHEVQMNTVCGTPGYCAPEVLAGKKYTPAVDIWSCGVITYILLCGYEPFYEESEREVYKRILKGDYHFDSPFWDSISWNAKDLISKMLQLDPKKRITADQALQHPWVKGSAAKNEHMAEAQNKIKEFNAARKMRATMDATLLAARVGRVQELLSSISDVSQQSVPMEM</sequence>
<gene>
    <name evidence="23" type="ORF">MGAL_10B034650</name>
</gene>
<dbReference type="PANTHER" id="PTHR24347">
    <property type="entry name" value="SERINE/THREONINE-PROTEIN KINASE"/>
    <property type="match status" value="1"/>
</dbReference>
<dbReference type="GO" id="GO:0005516">
    <property type="term" value="F:calmodulin binding"/>
    <property type="evidence" value="ECO:0007669"/>
    <property type="project" value="UniProtKB-KW"/>
</dbReference>
<dbReference type="SMART" id="SM00220">
    <property type="entry name" value="S_TKc"/>
    <property type="match status" value="1"/>
</dbReference>
<evidence type="ECO:0000256" key="4">
    <source>
        <dbReference type="ARBA" id="ARBA00022527"/>
    </source>
</evidence>
<evidence type="ECO:0000256" key="3">
    <source>
        <dbReference type="ARBA" id="ARBA00022490"/>
    </source>
</evidence>
<dbReference type="GO" id="GO:0005524">
    <property type="term" value="F:ATP binding"/>
    <property type="evidence" value="ECO:0007669"/>
    <property type="project" value="UniProtKB-UniRule"/>
</dbReference>
<evidence type="ECO:0000256" key="9">
    <source>
        <dbReference type="ARBA" id="ARBA00022837"/>
    </source>
</evidence>
<comment type="subunit">
    <text evidence="17">Monomer. Interacts with protein phosphatase 2A (PPP2CA/PPP2CB); the interaction is mutually exclusive with binding to Ca(2+)/calmodulin.</text>
</comment>
<dbReference type="Gene3D" id="3.30.200.20">
    <property type="entry name" value="Phosphorylase Kinase, domain 1"/>
    <property type="match status" value="1"/>
</dbReference>
<dbReference type="Gene3D" id="1.10.510.10">
    <property type="entry name" value="Transferase(Phosphotransferase) domain 1"/>
    <property type="match status" value="1"/>
</dbReference>
<evidence type="ECO:0000256" key="13">
    <source>
        <dbReference type="ARBA" id="ARBA00023130"/>
    </source>
</evidence>
<dbReference type="FunFam" id="1.10.510.10:FF:000255">
    <property type="entry name" value="Calcium/calmodulin-dependent protein kinase type IV"/>
    <property type="match status" value="1"/>
</dbReference>
<keyword evidence="13" id="KW-1064">Adaptive immunity</keyword>
<dbReference type="SUPFAM" id="SSF56112">
    <property type="entry name" value="Protein kinase-like (PK-like)"/>
    <property type="match status" value="1"/>
</dbReference>
<dbReference type="GO" id="GO:0005737">
    <property type="term" value="C:cytoplasm"/>
    <property type="evidence" value="ECO:0007669"/>
    <property type="project" value="UniProtKB-SubCell"/>
</dbReference>
<evidence type="ECO:0000256" key="1">
    <source>
        <dbReference type="ARBA" id="ARBA00004123"/>
    </source>
</evidence>
<evidence type="ECO:0000256" key="20">
    <source>
        <dbReference type="PROSITE-ProRule" id="PRU10141"/>
    </source>
</evidence>
<evidence type="ECO:0000256" key="14">
    <source>
        <dbReference type="ARBA" id="ARBA00023180"/>
    </source>
</evidence>
<feature type="binding site" evidence="20">
    <location>
        <position position="52"/>
    </location>
    <ligand>
        <name>ATP</name>
        <dbReference type="ChEBI" id="CHEBI:30616"/>
    </ligand>
</feature>
<dbReference type="InterPro" id="IPR011009">
    <property type="entry name" value="Kinase-like_dom_sf"/>
</dbReference>
<keyword evidence="4 21" id="KW-0723">Serine/threonine-protein kinase</keyword>
<keyword evidence="16" id="KW-0539">Nucleus</keyword>
<dbReference type="AlphaFoldDB" id="A0A8B6F0Y2"/>
<comment type="caution">
    <text evidence="23">The sequence shown here is derived from an EMBL/GenBank/DDBJ whole genome shotgun (WGS) entry which is preliminary data.</text>
</comment>
<reference evidence="23" key="1">
    <citation type="submission" date="2018-11" db="EMBL/GenBank/DDBJ databases">
        <authorList>
            <person name="Alioto T."/>
            <person name="Alioto T."/>
        </authorList>
    </citation>
    <scope>NUCLEOTIDE SEQUENCE</scope>
</reference>
<keyword evidence="6 23" id="KW-0808">Transferase</keyword>
<evidence type="ECO:0000256" key="5">
    <source>
        <dbReference type="ARBA" id="ARBA00022553"/>
    </source>
</evidence>
<keyword evidence="3" id="KW-0963">Cytoplasm</keyword>
<evidence type="ECO:0000256" key="7">
    <source>
        <dbReference type="ARBA" id="ARBA00022741"/>
    </source>
</evidence>
<keyword evidence="9" id="KW-0106">Calcium</keyword>
<evidence type="ECO:0000256" key="8">
    <source>
        <dbReference type="ARBA" id="ARBA00022777"/>
    </source>
</evidence>
<keyword evidence="8 23" id="KW-0418">Kinase</keyword>
<keyword evidence="10 20" id="KW-0067">ATP-binding</keyword>
<proteinExistence type="inferred from homology"/>
<evidence type="ECO:0000256" key="18">
    <source>
        <dbReference type="ARBA" id="ARBA00071328"/>
    </source>
</evidence>
<evidence type="ECO:0000256" key="6">
    <source>
        <dbReference type="ARBA" id="ARBA00022679"/>
    </source>
</evidence>
<keyword evidence="24" id="KW-1185">Reference proteome</keyword>
<dbReference type="FunFam" id="3.30.200.20:FF:000279">
    <property type="entry name" value="Calcium/calmodulin-dependent protein kinase type IV"/>
    <property type="match status" value="1"/>
</dbReference>
<comment type="similarity">
    <text evidence="21">Belongs to the protein kinase superfamily.</text>
</comment>
<dbReference type="GO" id="GO:0002250">
    <property type="term" value="P:adaptive immune response"/>
    <property type="evidence" value="ECO:0007669"/>
    <property type="project" value="UniProtKB-KW"/>
</dbReference>
<dbReference type="Pfam" id="PF00069">
    <property type="entry name" value="Pkinase"/>
    <property type="match status" value="1"/>
</dbReference>
<feature type="domain" description="Protein kinase" evidence="22">
    <location>
        <begin position="23"/>
        <end position="276"/>
    </location>
</feature>
<dbReference type="InterPro" id="IPR017441">
    <property type="entry name" value="Protein_kinase_ATP_BS"/>
</dbReference>
<dbReference type="Proteomes" id="UP000596742">
    <property type="component" value="Unassembled WGS sequence"/>
</dbReference>
<keyword evidence="7 20" id="KW-0547">Nucleotide-binding</keyword>
<evidence type="ECO:0000256" key="16">
    <source>
        <dbReference type="ARBA" id="ARBA00023242"/>
    </source>
</evidence>
<evidence type="ECO:0000256" key="11">
    <source>
        <dbReference type="ARBA" id="ARBA00022859"/>
    </source>
</evidence>
<keyword evidence="15" id="KW-0395">Inflammatory response</keyword>
<keyword evidence="14" id="KW-0325">Glycoprotein</keyword>
<evidence type="ECO:0000256" key="10">
    <source>
        <dbReference type="ARBA" id="ARBA00022840"/>
    </source>
</evidence>
<evidence type="ECO:0000256" key="21">
    <source>
        <dbReference type="RuleBase" id="RU000304"/>
    </source>
</evidence>
<dbReference type="GO" id="GO:0004683">
    <property type="term" value="F:calcium/calmodulin-dependent protein kinase activity"/>
    <property type="evidence" value="ECO:0007669"/>
    <property type="project" value="UniProtKB-ARBA"/>
</dbReference>
<keyword evidence="12" id="KW-0112">Calmodulin-binding</keyword>
<evidence type="ECO:0000256" key="19">
    <source>
        <dbReference type="ARBA" id="ARBA00083884"/>
    </source>
</evidence>
<evidence type="ECO:0000256" key="12">
    <source>
        <dbReference type="ARBA" id="ARBA00022860"/>
    </source>
</evidence>